<evidence type="ECO:0000313" key="4">
    <source>
        <dbReference type="Proteomes" id="UP001180020"/>
    </source>
</evidence>
<evidence type="ECO:0000259" key="2">
    <source>
        <dbReference type="PROSITE" id="PS50097"/>
    </source>
</evidence>
<dbReference type="InterPro" id="IPR011333">
    <property type="entry name" value="SKP1/BTB/POZ_sf"/>
</dbReference>
<organism evidence="3 4">
    <name type="scientific">Acorus calamus</name>
    <name type="common">Sweet flag</name>
    <dbReference type="NCBI Taxonomy" id="4465"/>
    <lineage>
        <taxon>Eukaryota</taxon>
        <taxon>Viridiplantae</taxon>
        <taxon>Streptophyta</taxon>
        <taxon>Embryophyta</taxon>
        <taxon>Tracheophyta</taxon>
        <taxon>Spermatophyta</taxon>
        <taxon>Magnoliopsida</taxon>
        <taxon>Liliopsida</taxon>
        <taxon>Acoraceae</taxon>
        <taxon>Acorus</taxon>
    </lineage>
</organism>
<evidence type="ECO:0000256" key="1">
    <source>
        <dbReference type="ARBA" id="ARBA00004906"/>
    </source>
</evidence>
<name>A0AAV9DFR7_ACOCL</name>
<keyword evidence="4" id="KW-1185">Reference proteome</keyword>
<dbReference type="InterPro" id="IPR038920">
    <property type="entry name" value="At3g05675-like"/>
</dbReference>
<protein>
    <submittedName>
        <fullName evidence="3">BTB/POZ domain-containing protein</fullName>
    </submittedName>
</protein>
<reference evidence="3" key="1">
    <citation type="journal article" date="2023" name="Nat. Commun.">
        <title>Diploid and tetraploid genomes of Acorus and the evolution of monocots.</title>
        <authorList>
            <person name="Ma L."/>
            <person name="Liu K.W."/>
            <person name="Li Z."/>
            <person name="Hsiao Y.Y."/>
            <person name="Qi Y."/>
            <person name="Fu T."/>
            <person name="Tang G.D."/>
            <person name="Zhang D."/>
            <person name="Sun W.H."/>
            <person name="Liu D.K."/>
            <person name="Li Y."/>
            <person name="Chen G.Z."/>
            <person name="Liu X.D."/>
            <person name="Liao X.Y."/>
            <person name="Jiang Y.T."/>
            <person name="Yu X."/>
            <person name="Hao Y."/>
            <person name="Huang J."/>
            <person name="Zhao X.W."/>
            <person name="Ke S."/>
            <person name="Chen Y.Y."/>
            <person name="Wu W.L."/>
            <person name="Hsu J.L."/>
            <person name="Lin Y.F."/>
            <person name="Huang M.D."/>
            <person name="Li C.Y."/>
            <person name="Huang L."/>
            <person name="Wang Z.W."/>
            <person name="Zhao X."/>
            <person name="Zhong W.Y."/>
            <person name="Peng D.H."/>
            <person name="Ahmad S."/>
            <person name="Lan S."/>
            <person name="Zhang J.S."/>
            <person name="Tsai W.C."/>
            <person name="Van de Peer Y."/>
            <person name="Liu Z.J."/>
        </authorList>
    </citation>
    <scope>NUCLEOTIDE SEQUENCE</scope>
    <source>
        <strain evidence="3">CP</strain>
    </source>
</reference>
<dbReference type="PANTHER" id="PTHR31060:SF30">
    <property type="entry name" value="OS07G0668800 PROTEIN"/>
    <property type="match status" value="1"/>
</dbReference>
<dbReference type="Proteomes" id="UP001180020">
    <property type="component" value="Unassembled WGS sequence"/>
</dbReference>
<dbReference type="PROSITE" id="PS50097">
    <property type="entry name" value="BTB"/>
    <property type="match status" value="1"/>
</dbReference>
<comment type="pathway">
    <text evidence="1">Protein modification; protein ubiquitination.</text>
</comment>
<dbReference type="EMBL" id="JAUJYO010000013">
    <property type="protein sequence ID" value="KAK1300040.1"/>
    <property type="molecule type" value="Genomic_DNA"/>
</dbReference>
<reference evidence="3" key="2">
    <citation type="submission" date="2023-06" db="EMBL/GenBank/DDBJ databases">
        <authorList>
            <person name="Ma L."/>
            <person name="Liu K.-W."/>
            <person name="Li Z."/>
            <person name="Hsiao Y.-Y."/>
            <person name="Qi Y."/>
            <person name="Fu T."/>
            <person name="Tang G."/>
            <person name="Zhang D."/>
            <person name="Sun W.-H."/>
            <person name="Liu D.-K."/>
            <person name="Li Y."/>
            <person name="Chen G.-Z."/>
            <person name="Liu X.-D."/>
            <person name="Liao X.-Y."/>
            <person name="Jiang Y.-T."/>
            <person name="Yu X."/>
            <person name="Hao Y."/>
            <person name="Huang J."/>
            <person name="Zhao X.-W."/>
            <person name="Ke S."/>
            <person name="Chen Y.-Y."/>
            <person name="Wu W.-L."/>
            <person name="Hsu J.-L."/>
            <person name="Lin Y.-F."/>
            <person name="Huang M.-D."/>
            <person name="Li C.-Y."/>
            <person name="Huang L."/>
            <person name="Wang Z.-W."/>
            <person name="Zhao X."/>
            <person name="Zhong W.-Y."/>
            <person name="Peng D.-H."/>
            <person name="Ahmad S."/>
            <person name="Lan S."/>
            <person name="Zhang J.-S."/>
            <person name="Tsai W.-C."/>
            <person name="Van De Peer Y."/>
            <person name="Liu Z.-J."/>
        </authorList>
    </citation>
    <scope>NUCLEOTIDE SEQUENCE</scope>
    <source>
        <strain evidence="3">CP</strain>
        <tissue evidence="3">Leaves</tissue>
    </source>
</reference>
<dbReference type="SUPFAM" id="SSF54695">
    <property type="entry name" value="POZ domain"/>
    <property type="match status" value="1"/>
</dbReference>
<dbReference type="PANTHER" id="PTHR31060">
    <property type="entry name" value="OSJNBA0011J08.25 PROTEIN-RELATED"/>
    <property type="match status" value="1"/>
</dbReference>
<proteinExistence type="predicted"/>
<dbReference type="Pfam" id="PF00651">
    <property type="entry name" value="BTB"/>
    <property type="match status" value="1"/>
</dbReference>
<comment type="caution">
    <text evidence="3">The sequence shown here is derived from an EMBL/GenBank/DDBJ whole genome shotgun (WGS) entry which is preliminary data.</text>
</comment>
<accession>A0AAV9DFR7</accession>
<feature type="domain" description="BTB" evidence="2">
    <location>
        <begin position="13"/>
        <end position="83"/>
    </location>
</feature>
<sequence>MNSPYKMGDRATSDVVVRIRTEDGRDDRFYCHSRVLIENSKYFADRLSDDWPTCQILDSRYCVEVFCDELDFDHHINTLRILYESMESAFSEAFHGVRNALGILRAATHLECRDVARMCADYLEAVPWEETEEEEILKTVPSLGSLSEVVLARMQPVDPESVHNMFVSTVRFAMSSPPPSMQDAKISAQEQLEYMLTEDDDAPLLMVEDNMIKRKVMECAKDLFLRFENFVESISETVPEADLRVVMERFLSDLSWACQILGKFEAVKDFICGWVGVSDDVIEAVERLRSDTLETELKLIEVVAKVLEAIGYGHVILPAPERLRTLKVWLPFVRKIKVQVEYLDHEQDSSTAVKLVDVEVWQGLEASIIAIVLALPSSDQAEVLAEWLKSGEPEIRYPDLTEAFEMWCYRSKVARRRLGSLAGTNSLTE</sequence>
<gene>
    <name evidence="3" type="ORF">QJS10_CPB13g00577</name>
</gene>
<evidence type="ECO:0000313" key="3">
    <source>
        <dbReference type="EMBL" id="KAK1300040.1"/>
    </source>
</evidence>
<dbReference type="Gene3D" id="3.30.710.10">
    <property type="entry name" value="Potassium Channel Kv1.1, Chain A"/>
    <property type="match status" value="1"/>
</dbReference>
<dbReference type="AlphaFoldDB" id="A0AAV9DFR7"/>
<dbReference type="InterPro" id="IPR000210">
    <property type="entry name" value="BTB/POZ_dom"/>
</dbReference>